<evidence type="ECO:0000256" key="3">
    <source>
        <dbReference type="ARBA" id="ARBA00023163"/>
    </source>
</evidence>
<dbReference type="Gene3D" id="1.20.120.530">
    <property type="entry name" value="GntR ligand-binding domain-like"/>
    <property type="match status" value="1"/>
</dbReference>
<evidence type="ECO:0000256" key="1">
    <source>
        <dbReference type="ARBA" id="ARBA00023015"/>
    </source>
</evidence>
<dbReference type="GO" id="GO:0003677">
    <property type="term" value="F:DNA binding"/>
    <property type="evidence" value="ECO:0007669"/>
    <property type="project" value="UniProtKB-KW"/>
</dbReference>
<dbReference type="EMBL" id="WAAQ01000001">
    <property type="protein sequence ID" value="KAB1887118.1"/>
    <property type="molecule type" value="Genomic_DNA"/>
</dbReference>
<evidence type="ECO:0000313" key="5">
    <source>
        <dbReference type="EMBL" id="KAB1887118.1"/>
    </source>
</evidence>
<dbReference type="SMART" id="SM00345">
    <property type="entry name" value="HTH_GNTR"/>
    <property type="match status" value="1"/>
</dbReference>
<dbReference type="SUPFAM" id="SSF48008">
    <property type="entry name" value="GntR ligand-binding domain-like"/>
    <property type="match status" value="1"/>
</dbReference>
<keyword evidence="3" id="KW-0804">Transcription</keyword>
<organism evidence="5 6">
    <name type="scientific">Microbacterium maritypicum</name>
    <name type="common">Microbacterium liquefaciens</name>
    <dbReference type="NCBI Taxonomy" id="33918"/>
    <lineage>
        <taxon>Bacteria</taxon>
        <taxon>Bacillati</taxon>
        <taxon>Actinomycetota</taxon>
        <taxon>Actinomycetes</taxon>
        <taxon>Micrococcales</taxon>
        <taxon>Microbacteriaceae</taxon>
        <taxon>Microbacterium</taxon>
    </lineage>
</organism>
<dbReference type="PROSITE" id="PS50949">
    <property type="entry name" value="HTH_GNTR"/>
    <property type="match status" value="1"/>
</dbReference>
<feature type="domain" description="HTH gntR-type" evidence="4">
    <location>
        <begin position="20"/>
        <end position="87"/>
    </location>
</feature>
<comment type="caution">
    <text evidence="5">The sequence shown here is derived from an EMBL/GenBank/DDBJ whole genome shotgun (WGS) entry which is preliminary data.</text>
</comment>
<evidence type="ECO:0000259" key="4">
    <source>
        <dbReference type="PROSITE" id="PS50949"/>
    </source>
</evidence>
<dbReference type="PRINTS" id="PR00035">
    <property type="entry name" value="HTHGNTR"/>
</dbReference>
<dbReference type="GO" id="GO:0003700">
    <property type="term" value="F:DNA-binding transcription factor activity"/>
    <property type="evidence" value="ECO:0007669"/>
    <property type="project" value="InterPro"/>
</dbReference>
<keyword evidence="1" id="KW-0805">Transcription regulation</keyword>
<keyword evidence="2" id="KW-0238">DNA-binding</keyword>
<dbReference type="PANTHER" id="PTHR43537:SF24">
    <property type="entry name" value="GLUCONATE OPERON TRANSCRIPTIONAL REPRESSOR"/>
    <property type="match status" value="1"/>
</dbReference>
<sequence length="230" mass="25422">MPDIPRGSAMSSDSTITDGSALAERVYRGVLHRIIVGELTPGAWLKERDLSERFEVSRVPVRQALQRLETEGFVVATRNKGASVTPVTRADVEELYDARLCIEPYATRHAAQRVHSGAASADRLRELLERALAPGETVELGESNLGFHLEIVRLSGNRILERSLAPMLGRMQWIFGITHATREQEHAVEHQQLLDAIVAGRGEVAAAQAYAHIEQGREPIIEALAEALHW</sequence>
<accession>A0AAD3X751</accession>
<dbReference type="Proteomes" id="UP000436027">
    <property type="component" value="Unassembled WGS sequence"/>
</dbReference>
<dbReference type="AlphaFoldDB" id="A0AAD3X751"/>
<gene>
    <name evidence="5" type="ORF">F6W70_06855</name>
</gene>
<dbReference type="InterPro" id="IPR036388">
    <property type="entry name" value="WH-like_DNA-bd_sf"/>
</dbReference>
<dbReference type="PANTHER" id="PTHR43537">
    <property type="entry name" value="TRANSCRIPTIONAL REGULATOR, GNTR FAMILY"/>
    <property type="match status" value="1"/>
</dbReference>
<evidence type="ECO:0000256" key="2">
    <source>
        <dbReference type="ARBA" id="ARBA00023125"/>
    </source>
</evidence>
<dbReference type="InterPro" id="IPR036390">
    <property type="entry name" value="WH_DNA-bd_sf"/>
</dbReference>
<evidence type="ECO:0000313" key="6">
    <source>
        <dbReference type="Proteomes" id="UP000436027"/>
    </source>
</evidence>
<protein>
    <submittedName>
        <fullName evidence="5">GntR family transcriptional regulator</fullName>
    </submittedName>
</protein>
<dbReference type="Gene3D" id="1.10.10.10">
    <property type="entry name" value="Winged helix-like DNA-binding domain superfamily/Winged helix DNA-binding domain"/>
    <property type="match status" value="1"/>
</dbReference>
<dbReference type="SMART" id="SM00895">
    <property type="entry name" value="FCD"/>
    <property type="match status" value="1"/>
</dbReference>
<dbReference type="InterPro" id="IPR000524">
    <property type="entry name" value="Tscrpt_reg_HTH_GntR"/>
</dbReference>
<dbReference type="InterPro" id="IPR008920">
    <property type="entry name" value="TF_FadR/GntR_C"/>
</dbReference>
<dbReference type="Pfam" id="PF07729">
    <property type="entry name" value="FCD"/>
    <property type="match status" value="1"/>
</dbReference>
<proteinExistence type="predicted"/>
<name>A0AAD3X751_MICMQ</name>
<dbReference type="Pfam" id="PF00392">
    <property type="entry name" value="GntR"/>
    <property type="match status" value="1"/>
</dbReference>
<dbReference type="SUPFAM" id="SSF46785">
    <property type="entry name" value="Winged helix' DNA-binding domain"/>
    <property type="match status" value="1"/>
</dbReference>
<reference evidence="5 6" key="1">
    <citation type="submission" date="2019-09" db="EMBL/GenBank/DDBJ databases">
        <title>Whole genome sequencing of Microbacterium maritypicum.</title>
        <authorList>
            <person name="Lenchi N."/>
        </authorList>
    </citation>
    <scope>NUCLEOTIDE SEQUENCE [LARGE SCALE GENOMIC DNA]</scope>
    <source>
        <strain evidence="5 6">DSM 12512</strain>
    </source>
</reference>
<dbReference type="InterPro" id="IPR011711">
    <property type="entry name" value="GntR_C"/>
</dbReference>
<dbReference type="CDD" id="cd07377">
    <property type="entry name" value="WHTH_GntR"/>
    <property type="match status" value="1"/>
</dbReference>